<feature type="transmembrane region" description="Helical" evidence="2">
    <location>
        <begin position="385"/>
        <end position="402"/>
    </location>
</feature>
<proteinExistence type="predicted"/>
<accession>A0A0L0SY59</accession>
<dbReference type="AlphaFoldDB" id="A0A0L0SY59"/>
<keyword evidence="2" id="KW-0472">Membrane</keyword>
<organism evidence="3 4">
    <name type="scientific">Allomyces macrogynus (strain ATCC 38327)</name>
    <name type="common">Allomyces javanicus var. macrogynus</name>
    <dbReference type="NCBI Taxonomy" id="578462"/>
    <lineage>
        <taxon>Eukaryota</taxon>
        <taxon>Fungi</taxon>
        <taxon>Fungi incertae sedis</taxon>
        <taxon>Blastocladiomycota</taxon>
        <taxon>Blastocladiomycetes</taxon>
        <taxon>Blastocladiales</taxon>
        <taxon>Blastocladiaceae</taxon>
        <taxon>Allomyces</taxon>
    </lineage>
</organism>
<protein>
    <submittedName>
        <fullName evidence="3">Uncharacterized protein</fullName>
    </submittedName>
</protein>
<reference evidence="4" key="2">
    <citation type="submission" date="2009-11" db="EMBL/GenBank/DDBJ databases">
        <title>The Genome Sequence of Allomyces macrogynus strain ATCC 38327.</title>
        <authorList>
            <consortium name="The Broad Institute Genome Sequencing Platform"/>
            <person name="Russ C."/>
            <person name="Cuomo C."/>
            <person name="Shea T."/>
            <person name="Young S.K."/>
            <person name="Zeng Q."/>
            <person name="Koehrsen M."/>
            <person name="Haas B."/>
            <person name="Borodovsky M."/>
            <person name="Guigo R."/>
            <person name="Alvarado L."/>
            <person name="Berlin A."/>
            <person name="Borenstein D."/>
            <person name="Chen Z."/>
            <person name="Engels R."/>
            <person name="Freedman E."/>
            <person name="Gellesch M."/>
            <person name="Goldberg J."/>
            <person name="Griggs A."/>
            <person name="Gujja S."/>
            <person name="Heiman D."/>
            <person name="Hepburn T."/>
            <person name="Howarth C."/>
            <person name="Jen D."/>
            <person name="Larson L."/>
            <person name="Lewis B."/>
            <person name="Mehta T."/>
            <person name="Park D."/>
            <person name="Pearson M."/>
            <person name="Roberts A."/>
            <person name="Saif S."/>
            <person name="Shenoy N."/>
            <person name="Sisk P."/>
            <person name="Stolte C."/>
            <person name="Sykes S."/>
            <person name="Walk T."/>
            <person name="White J."/>
            <person name="Yandava C."/>
            <person name="Burger G."/>
            <person name="Gray M.W."/>
            <person name="Holland P.W.H."/>
            <person name="King N."/>
            <person name="Lang F.B.F."/>
            <person name="Roger A.J."/>
            <person name="Ruiz-Trillo I."/>
            <person name="Lander E."/>
            <person name="Nusbaum C."/>
        </authorList>
    </citation>
    <scope>NUCLEOTIDE SEQUENCE [LARGE SCALE GENOMIC DNA]</scope>
    <source>
        <strain evidence="4">ATCC 38327</strain>
    </source>
</reference>
<reference evidence="3 4" key="1">
    <citation type="submission" date="2009-11" db="EMBL/GenBank/DDBJ databases">
        <title>Annotation of Allomyces macrogynus ATCC 38327.</title>
        <authorList>
            <consortium name="The Broad Institute Genome Sequencing Platform"/>
            <person name="Russ C."/>
            <person name="Cuomo C."/>
            <person name="Burger G."/>
            <person name="Gray M.W."/>
            <person name="Holland P.W.H."/>
            <person name="King N."/>
            <person name="Lang F.B.F."/>
            <person name="Roger A.J."/>
            <person name="Ruiz-Trillo I."/>
            <person name="Young S.K."/>
            <person name="Zeng Q."/>
            <person name="Gargeya S."/>
            <person name="Fitzgerald M."/>
            <person name="Haas B."/>
            <person name="Abouelleil A."/>
            <person name="Alvarado L."/>
            <person name="Arachchi H.M."/>
            <person name="Berlin A."/>
            <person name="Chapman S.B."/>
            <person name="Gearin G."/>
            <person name="Goldberg J."/>
            <person name="Griggs A."/>
            <person name="Gujja S."/>
            <person name="Hansen M."/>
            <person name="Heiman D."/>
            <person name="Howarth C."/>
            <person name="Larimer J."/>
            <person name="Lui A."/>
            <person name="MacDonald P.J.P."/>
            <person name="McCowen C."/>
            <person name="Montmayeur A."/>
            <person name="Murphy C."/>
            <person name="Neiman D."/>
            <person name="Pearson M."/>
            <person name="Priest M."/>
            <person name="Roberts A."/>
            <person name="Saif S."/>
            <person name="Shea T."/>
            <person name="Sisk P."/>
            <person name="Stolte C."/>
            <person name="Sykes S."/>
            <person name="Wortman J."/>
            <person name="Nusbaum C."/>
            <person name="Birren B."/>
        </authorList>
    </citation>
    <scope>NUCLEOTIDE SEQUENCE [LARGE SCALE GENOMIC DNA]</scope>
    <source>
        <strain evidence="3 4">ATCC 38327</strain>
    </source>
</reference>
<sequence length="415" mass="41965">MPPPPAPTSSTPTPASVRGSMRVHPLPPGLTHAANGGGTAPIPDPFAAPDRPASAGSTGSGARLTRPVPSAPLPPPPPAAGRIAPGLGSLGAFHVRADVPARFSSGGVAGAATMGGQQQPARHAGSVVSVPAAVTTAAVPTARPHAADPHSPTAPGPVVDAGDATDAASHARILATLLAQQPPSVGPGSATASATALLAPLSSAPDTRVNLTGAPSDRRASFFFNNVYVPLGIRKLNAMMAPAGGGGGEMGNTSGGLSRSSANSSGADLVGGAGGAGEEKGFLSFKLPPNFGSHVQLFAQLPSTDQKSLVVRKKEIYAQLSLIFGVLLIAFVVTDYVSLLVYLRVSVLRPWLMSIQILHVAAFYLFLLSFIYANEAGDLATLKKALGAFVVNLGAFLGRMVFDIQFDGYMPSSTT</sequence>
<name>A0A0L0SY59_ALLM3</name>
<dbReference type="Proteomes" id="UP000054350">
    <property type="component" value="Unassembled WGS sequence"/>
</dbReference>
<evidence type="ECO:0000256" key="1">
    <source>
        <dbReference type="SAM" id="MobiDB-lite"/>
    </source>
</evidence>
<feature type="compositionally biased region" description="Low complexity" evidence="1">
    <location>
        <begin position="255"/>
        <end position="266"/>
    </location>
</feature>
<feature type="transmembrane region" description="Helical" evidence="2">
    <location>
        <begin position="351"/>
        <end position="373"/>
    </location>
</feature>
<feature type="compositionally biased region" description="Pro residues" evidence="1">
    <location>
        <begin position="69"/>
        <end position="79"/>
    </location>
</feature>
<keyword evidence="2" id="KW-1133">Transmembrane helix</keyword>
<evidence type="ECO:0000256" key="2">
    <source>
        <dbReference type="SAM" id="Phobius"/>
    </source>
</evidence>
<dbReference type="OrthoDB" id="5591241at2759"/>
<dbReference type="VEuPathDB" id="FungiDB:AMAG_11908"/>
<gene>
    <name evidence="3" type="ORF">AMAG_11908</name>
</gene>
<keyword evidence="2" id="KW-0812">Transmembrane</keyword>
<feature type="region of interest" description="Disordered" evidence="1">
    <location>
        <begin position="250"/>
        <end position="273"/>
    </location>
</feature>
<feature type="transmembrane region" description="Helical" evidence="2">
    <location>
        <begin position="322"/>
        <end position="345"/>
    </location>
</feature>
<keyword evidence="4" id="KW-1185">Reference proteome</keyword>
<dbReference type="EMBL" id="GG745353">
    <property type="protein sequence ID" value="KNE67446.1"/>
    <property type="molecule type" value="Genomic_DNA"/>
</dbReference>
<evidence type="ECO:0000313" key="3">
    <source>
        <dbReference type="EMBL" id="KNE67446.1"/>
    </source>
</evidence>
<evidence type="ECO:0000313" key="4">
    <source>
        <dbReference type="Proteomes" id="UP000054350"/>
    </source>
</evidence>
<feature type="region of interest" description="Disordered" evidence="1">
    <location>
        <begin position="1"/>
        <end position="83"/>
    </location>
</feature>